<accession>V5WDB9</accession>
<proteinExistence type="predicted"/>
<evidence type="ECO:0000313" key="2">
    <source>
        <dbReference type="EMBL" id="AHC13823.1"/>
    </source>
</evidence>
<dbReference type="eggNOG" id="COG0664">
    <property type="taxonomic scope" value="Bacteria"/>
</dbReference>
<evidence type="ECO:0000256" key="1">
    <source>
        <dbReference type="SAM" id="MobiDB-lite"/>
    </source>
</evidence>
<feature type="region of interest" description="Disordered" evidence="1">
    <location>
        <begin position="358"/>
        <end position="380"/>
    </location>
</feature>
<dbReference type="EMBL" id="CP006939">
    <property type="protein sequence ID" value="AHC13823.1"/>
    <property type="molecule type" value="Genomic_DNA"/>
</dbReference>
<dbReference type="SUPFAM" id="SSF51206">
    <property type="entry name" value="cAMP-binding domain-like"/>
    <property type="match status" value="1"/>
</dbReference>
<dbReference type="CDD" id="cd00038">
    <property type="entry name" value="CAP_ED"/>
    <property type="match status" value="1"/>
</dbReference>
<reference evidence="2 3" key="1">
    <citation type="journal article" date="2015" name="Stand. Genomic Sci.">
        <title>Complete genome sequence and description of Salinispira pacifica gen. nov., sp. nov., a novel spirochaete isolated form a hypersaline microbial mat.</title>
        <authorList>
            <person name="Ben Hania W."/>
            <person name="Joseph M."/>
            <person name="Schumann P."/>
            <person name="Bunk B."/>
            <person name="Fiebig A."/>
            <person name="Sproer C."/>
            <person name="Klenk H.P."/>
            <person name="Fardeau M.L."/>
            <person name="Spring S."/>
        </authorList>
    </citation>
    <scope>NUCLEOTIDE SEQUENCE [LARGE SCALE GENOMIC DNA]</scope>
    <source>
        <strain evidence="2 3">L21-RPul-D2</strain>
    </source>
</reference>
<protein>
    <submittedName>
        <fullName evidence="2">Uncharacterized protein</fullName>
    </submittedName>
</protein>
<dbReference type="AlphaFoldDB" id="V5WDB9"/>
<organism evidence="2 3">
    <name type="scientific">Salinispira pacifica</name>
    <dbReference type="NCBI Taxonomy" id="1307761"/>
    <lineage>
        <taxon>Bacteria</taxon>
        <taxon>Pseudomonadati</taxon>
        <taxon>Spirochaetota</taxon>
        <taxon>Spirochaetia</taxon>
        <taxon>Spirochaetales</taxon>
        <taxon>Spirochaetaceae</taxon>
        <taxon>Salinispira</taxon>
    </lineage>
</organism>
<dbReference type="InterPro" id="IPR014710">
    <property type="entry name" value="RmlC-like_jellyroll"/>
</dbReference>
<name>V5WDB9_9SPIO</name>
<dbReference type="STRING" id="1307761.L21SP2_0391"/>
<sequence length="835" mass="97880">MSNIDLNQRISKQKIEKNTILLLQGKPVNSILIIHSGMAEMISSSGDAPTHDDSLPSDSGESASDGVRVGLIKGETVCGILGLFNNKPLEHTVVSVSDCIISNIPVEDHMVVHLLQKNMRLNIQVMQALVQRIESAIYLFKNYKYLWHKLASIQDSLALGSDLENREEPRTLPDRYNVDIHEYSRYLRYELEQRGEKMPETWDSNVFLGRIQSGLDLYIQYDNLYIENMVDYSQYLFIKRLLRKPDKLVHALFNQDEPGNYYVYQFLIQSLEQLVGYNEKIVSHIRFLSDILYSDQGWVTTVLSMGEEEDYRFRMFRHYLWKFSWRCHRDAFKLLHKDLTKTHPMYQHLLEFRNKPVEESSSDSHDNMFTNDSGQEDASRDGLGKYRNLLDKILDFADVSEEFTEEFRETLNALKELENIYKADPEAEKLRKKLTPMYWELYEICFLKQINTDLKSFIPGIMLHFGVVDETLLSGDDLEIIDEAYSQMLYVEEPLPAMTLPYFLEKVYTGDVNPSINEMGEGFRETLKRQEKMSNKERESAAHVYQDTPEDKVRYELRQVSIELSKILYGSKRKSLPILTSQVLGGGLSRMLFPPETCSEAAEKFHSRDYSLFYREVVSKHRFGTDIVQKEVLPYFVIYPVAGNRMMMWQELDGTRKESPARFMIPLYFSEKIDEGIGNLLAQFRWELSRSVAGANWMDPVEGGLSGAYYDYIAFYRKNPKLSSAHKEKLKDFIKKTRSDRDRFSSDYITWVLYEYEGKVRFNPVVREIFYRFVPFDSQAREQIAKKPLYADLETKLQNRRRKEILKLESRIKKFEKSGETLPREMEDYMEFLKQ</sequence>
<dbReference type="PATRIC" id="fig|1307761.3.peg.391"/>
<dbReference type="KEGG" id="slr:L21SP2_0391"/>
<dbReference type="Proteomes" id="UP000018680">
    <property type="component" value="Chromosome"/>
</dbReference>
<dbReference type="Gene3D" id="2.60.120.10">
    <property type="entry name" value="Jelly Rolls"/>
    <property type="match status" value="1"/>
</dbReference>
<keyword evidence="3" id="KW-1185">Reference proteome</keyword>
<dbReference type="InterPro" id="IPR000595">
    <property type="entry name" value="cNMP-bd_dom"/>
</dbReference>
<dbReference type="InterPro" id="IPR018490">
    <property type="entry name" value="cNMP-bd_dom_sf"/>
</dbReference>
<evidence type="ECO:0000313" key="3">
    <source>
        <dbReference type="Proteomes" id="UP000018680"/>
    </source>
</evidence>
<dbReference type="HOGENOM" id="CLU_018092_0_0_12"/>
<dbReference type="RefSeq" id="WP_024266755.1">
    <property type="nucleotide sequence ID" value="NC_023035.1"/>
</dbReference>
<feature type="region of interest" description="Disordered" evidence="1">
    <location>
        <begin position="43"/>
        <end position="64"/>
    </location>
</feature>
<gene>
    <name evidence="2" type="ORF">L21SP2_0391</name>
</gene>
<dbReference type="OrthoDB" id="334160at2"/>